<evidence type="ECO:0000256" key="1">
    <source>
        <dbReference type="SAM" id="MobiDB-lite"/>
    </source>
</evidence>
<evidence type="ECO:0008006" key="5">
    <source>
        <dbReference type="Google" id="ProtNLM"/>
    </source>
</evidence>
<dbReference type="AlphaFoldDB" id="A0A5C6CK39"/>
<protein>
    <recommendedName>
        <fullName evidence="5">Transmembrane protein</fullName>
    </recommendedName>
</protein>
<keyword evidence="2" id="KW-0472">Membrane</keyword>
<evidence type="ECO:0000313" key="4">
    <source>
        <dbReference type="Proteomes" id="UP000316304"/>
    </source>
</evidence>
<keyword evidence="2" id="KW-0812">Transmembrane</keyword>
<keyword evidence="2" id="KW-1133">Transmembrane helix</keyword>
<accession>A0A5C6CK39</accession>
<feature type="region of interest" description="Disordered" evidence="1">
    <location>
        <begin position="62"/>
        <end position="93"/>
    </location>
</feature>
<evidence type="ECO:0000256" key="2">
    <source>
        <dbReference type="SAM" id="Phobius"/>
    </source>
</evidence>
<dbReference type="Proteomes" id="UP000316304">
    <property type="component" value="Unassembled WGS sequence"/>
</dbReference>
<dbReference type="EMBL" id="SJPT01000003">
    <property type="protein sequence ID" value="TWU23957.1"/>
    <property type="molecule type" value="Genomic_DNA"/>
</dbReference>
<sequence length="263" mass="28861">MNTVHHGSFVARCGIPQCRISQCRISQCRISRCRILTAIMALMIAIHLAVPVVSANESAQGVEKTAEKVEDRPADTDADSGKAEPKAKNGVRKDATVAELSVAPLDQFEYPDDRPKWLHEPPQLDGDVHHWVVVSSPAETRDESVEELGRLQRAALMRYVEGQTENQSANEIFAVTDQWIEDNLITDRYVGEVKQGDTLLYEDAVKLTFDKGVQSEIAYASKRIQVRDRLAATGVLVAGGLCCLMIGSLATGFLGRRVASSVK</sequence>
<dbReference type="RefSeq" id="WP_146594235.1">
    <property type="nucleotide sequence ID" value="NZ_SJPT01000003.1"/>
</dbReference>
<name>A0A5C6CK39_9BACT</name>
<comment type="caution">
    <text evidence="3">The sequence shown here is derived from an EMBL/GenBank/DDBJ whole genome shotgun (WGS) entry which is preliminary data.</text>
</comment>
<dbReference type="OrthoDB" id="282910at2"/>
<evidence type="ECO:0000313" key="3">
    <source>
        <dbReference type="EMBL" id="TWU23957.1"/>
    </source>
</evidence>
<reference evidence="3 4" key="1">
    <citation type="submission" date="2019-02" db="EMBL/GenBank/DDBJ databases">
        <title>Deep-cultivation of Planctomycetes and their phenomic and genomic characterization uncovers novel biology.</title>
        <authorList>
            <person name="Wiegand S."/>
            <person name="Jogler M."/>
            <person name="Boedeker C."/>
            <person name="Pinto D."/>
            <person name="Vollmers J."/>
            <person name="Rivas-Marin E."/>
            <person name="Kohn T."/>
            <person name="Peeters S.H."/>
            <person name="Heuer A."/>
            <person name="Rast P."/>
            <person name="Oberbeckmann S."/>
            <person name="Bunk B."/>
            <person name="Jeske O."/>
            <person name="Meyerdierks A."/>
            <person name="Storesund J.E."/>
            <person name="Kallscheuer N."/>
            <person name="Luecker S."/>
            <person name="Lage O.M."/>
            <person name="Pohl T."/>
            <person name="Merkel B.J."/>
            <person name="Hornburger P."/>
            <person name="Mueller R.-W."/>
            <person name="Bruemmer F."/>
            <person name="Labrenz M."/>
            <person name="Spormann A.M."/>
            <person name="Op Den Camp H."/>
            <person name="Overmann J."/>
            <person name="Amann R."/>
            <person name="Jetten M.S.M."/>
            <person name="Mascher T."/>
            <person name="Medema M.H."/>
            <person name="Devos D.P."/>
            <person name="Kaster A.-K."/>
            <person name="Ovreas L."/>
            <person name="Rohde M."/>
            <person name="Galperin M.Y."/>
            <person name="Jogler C."/>
        </authorList>
    </citation>
    <scope>NUCLEOTIDE SEQUENCE [LARGE SCALE GENOMIC DNA]</scope>
    <source>
        <strain evidence="3 4">Pla52o</strain>
    </source>
</reference>
<proteinExistence type="predicted"/>
<feature type="compositionally biased region" description="Basic and acidic residues" evidence="1">
    <location>
        <begin position="64"/>
        <end position="93"/>
    </location>
</feature>
<feature type="transmembrane region" description="Helical" evidence="2">
    <location>
        <begin position="230"/>
        <end position="254"/>
    </location>
</feature>
<organism evidence="3 4">
    <name type="scientific">Novipirellula galeiformis</name>
    <dbReference type="NCBI Taxonomy" id="2528004"/>
    <lineage>
        <taxon>Bacteria</taxon>
        <taxon>Pseudomonadati</taxon>
        <taxon>Planctomycetota</taxon>
        <taxon>Planctomycetia</taxon>
        <taxon>Pirellulales</taxon>
        <taxon>Pirellulaceae</taxon>
        <taxon>Novipirellula</taxon>
    </lineage>
</organism>
<gene>
    <name evidence="3" type="ORF">Pla52o_18800</name>
</gene>
<feature type="transmembrane region" description="Helical" evidence="2">
    <location>
        <begin position="35"/>
        <end position="54"/>
    </location>
</feature>
<keyword evidence="4" id="KW-1185">Reference proteome</keyword>